<evidence type="ECO:0000313" key="1">
    <source>
        <dbReference type="EMBL" id="KAH8073812.1"/>
    </source>
</evidence>
<name>A0A8K0UD06_9AGAR</name>
<reference evidence="1" key="1">
    <citation type="journal article" date="2021" name="New Phytol.">
        <title>Evolutionary innovations through gain and loss of genes in the ectomycorrhizal Boletales.</title>
        <authorList>
            <person name="Wu G."/>
            <person name="Miyauchi S."/>
            <person name="Morin E."/>
            <person name="Kuo A."/>
            <person name="Drula E."/>
            <person name="Varga T."/>
            <person name="Kohler A."/>
            <person name="Feng B."/>
            <person name="Cao Y."/>
            <person name="Lipzen A."/>
            <person name="Daum C."/>
            <person name="Hundley H."/>
            <person name="Pangilinan J."/>
            <person name="Johnson J."/>
            <person name="Barry K."/>
            <person name="LaButti K."/>
            <person name="Ng V."/>
            <person name="Ahrendt S."/>
            <person name="Min B."/>
            <person name="Choi I.G."/>
            <person name="Park H."/>
            <person name="Plett J.M."/>
            <person name="Magnuson J."/>
            <person name="Spatafora J.W."/>
            <person name="Nagy L.G."/>
            <person name="Henrissat B."/>
            <person name="Grigoriev I.V."/>
            <person name="Yang Z.L."/>
            <person name="Xu J."/>
            <person name="Martin F.M."/>
        </authorList>
    </citation>
    <scope>NUCLEOTIDE SEQUENCE</scope>
    <source>
        <strain evidence="1">KKN 215</strain>
    </source>
</reference>
<proteinExistence type="predicted"/>
<protein>
    <submittedName>
        <fullName evidence="1">Uncharacterized protein</fullName>
    </submittedName>
</protein>
<accession>A0A8K0UD06</accession>
<comment type="caution">
    <text evidence="1">The sequence shown here is derived from an EMBL/GenBank/DDBJ whole genome shotgun (WGS) entry which is preliminary data.</text>
</comment>
<keyword evidence="2" id="KW-1185">Reference proteome</keyword>
<evidence type="ECO:0000313" key="2">
    <source>
        <dbReference type="Proteomes" id="UP000813824"/>
    </source>
</evidence>
<sequence>MPFVFPARYQMEFAESAPLEVERFPLLSFQFIDFITLQKFSKGQSFITRLLFTGEKGAERLTLSMYLDVQNPSHRLFVSATAQLIQLLEIQRMVAYLLNKYLTICCSQTRPWTLRQHEALYKLAQMDMEGRIPDNGQMSLEASVFRTIHPLKWSIHTLLQAVRKVIAFYSLQHRPKLAGLLFHLRYYRVIFSNGYSSHLKYMKFIDNAELMLNCRHNVLGYNVVMEMLEEQQEEEDKQYGDYDNA</sequence>
<organism evidence="1 2">
    <name type="scientific">Cristinia sonorae</name>
    <dbReference type="NCBI Taxonomy" id="1940300"/>
    <lineage>
        <taxon>Eukaryota</taxon>
        <taxon>Fungi</taxon>
        <taxon>Dikarya</taxon>
        <taxon>Basidiomycota</taxon>
        <taxon>Agaricomycotina</taxon>
        <taxon>Agaricomycetes</taxon>
        <taxon>Agaricomycetidae</taxon>
        <taxon>Agaricales</taxon>
        <taxon>Pleurotineae</taxon>
        <taxon>Stephanosporaceae</taxon>
        <taxon>Cristinia</taxon>
    </lineage>
</organism>
<gene>
    <name evidence="1" type="ORF">BXZ70DRAFT_911586</name>
</gene>
<dbReference type="EMBL" id="JAEVFJ010000073">
    <property type="protein sequence ID" value="KAH8073812.1"/>
    <property type="molecule type" value="Genomic_DNA"/>
</dbReference>
<dbReference type="Proteomes" id="UP000813824">
    <property type="component" value="Unassembled WGS sequence"/>
</dbReference>
<dbReference type="AlphaFoldDB" id="A0A8K0UD06"/>